<evidence type="ECO:0008006" key="4">
    <source>
        <dbReference type="Google" id="ProtNLM"/>
    </source>
</evidence>
<evidence type="ECO:0000256" key="1">
    <source>
        <dbReference type="SAM" id="Phobius"/>
    </source>
</evidence>
<dbReference type="AlphaFoldDB" id="A0A6M4GPJ8"/>
<gene>
    <name evidence="2" type="ORF">DSM104443_00296</name>
</gene>
<protein>
    <recommendedName>
        <fullName evidence="4">Transmembrane protein</fullName>
    </recommendedName>
</protein>
<dbReference type="RefSeq" id="WP_171088964.1">
    <property type="nucleotide sequence ID" value="NZ_CP053069.1"/>
</dbReference>
<accession>A0A6M4GPJ8</accession>
<keyword evidence="1" id="KW-0812">Transmembrane</keyword>
<evidence type="ECO:0000313" key="2">
    <source>
        <dbReference type="EMBL" id="QJR09259.1"/>
    </source>
</evidence>
<dbReference type="KEGG" id="uru:DSM104443_00296"/>
<organism evidence="2 3">
    <name type="scientific">Usitatibacter rugosus</name>
    <dbReference type="NCBI Taxonomy" id="2732067"/>
    <lineage>
        <taxon>Bacteria</taxon>
        <taxon>Pseudomonadati</taxon>
        <taxon>Pseudomonadota</taxon>
        <taxon>Betaproteobacteria</taxon>
        <taxon>Nitrosomonadales</taxon>
        <taxon>Usitatibacteraceae</taxon>
        <taxon>Usitatibacter</taxon>
    </lineage>
</organism>
<dbReference type="Proteomes" id="UP000501534">
    <property type="component" value="Chromosome"/>
</dbReference>
<reference evidence="2 3" key="1">
    <citation type="submission" date="2020-04" db="EMBL/GenBank/DDBJ databases">
        <title>Usitatibacter rugosus gen. nov., sp. nov. and Usitatibacter palustris sp. nov., novel members of Usitatibacteraceae fam. nov. within the order Nitrosomonadales isolated from soil.</title>
        <authorList>
            <person name="Huber K.J."/>
            <person name="Neumann-Schaal M."/>
            <person name="Geppert A."/>
            <person name="Luckner M."/>
            <person name="Wanner G."/>
            <person name="Overmann J."/>
        </authorList>
    </citation>
    <scope>NUCLEOTIDE SEQUENCE [LARGE SCALE GENOMIC DNA]</scope>
    <source>
        <strain evidence="2 3">0125_3</strain>
    </source>
</reference>
<evidence type="ECO:0000313" key="3">
    <source>
        <dbReference type="Proteomes" id="UP000501534"/>
    </source>
</evidence>
<keyword evidence="1" id="KW-1133">Transmembrane helix</keyword>
<feature type="transmembrane region" description="Helical" evidence="1">
    <location>
        <begin position="62"/>
        <end position="84"/>
    </location>
</feature>
<feature type="transmembrane region" description="Helical" evidence="1">
    <location>
        <begin position="6"/>
        <end position="30"/>
    </location>
</feature>
<sequence length="118" mass="12764">MIIEVAAVAVEVGLAIAMAAADVAVLILAASIRPWRYVLSPGFRETTARELAGRHPLYRAAYFAWGSVALLASVGVVVGIWWFISSLPPSPPPLPSKLETKVQNLRERASDLKEGLKR</sequence>
<name>A0A6M4GPJ8_9PROT</name>
<keyword evidence="3" id="KW-1185">Reference proteome</keyword>
<keyword evidence="1" id="KW-0472">Membrane</keyword>
<dbReference type="EMBL" id="CP053069">
    <property type="protein sequence ID" value="QJR09259.1"/>
    <property type="molecule type" value="Genomic_DNA"/>
</dbReference>
<proteinExistence type="predicted"/>